<gene>
    <name evidence="2" type="ORF">FOZ63_034323</name>
</gene>
<proteinExistence type="predicted"/>
<reference evidence="2 3" key="1">
    <citation type="submission" date="2020-04" db="EMBL/GenBank/DDBJ databases">
        <title>Perkinsus olseni comparative genomics.</title>
        <authorList>
            <person name="Bogema D.R."/>
        </authorList>
    </citation>
    <scope>NUCLEOTIDE SEQUENCE [LARGE SCALE GENOMIC DNA]</scope>
    <source>
        <strain evidence="2 3">ATCC PRA-207</strain>
    </source>
</reference>
<name>A0A7J6T3Q7_PEROL</name>
<comment type="caution">
    <text evidence="2">The sequence shown here is derived from an EMBL/GenBank/DDBJ whole genome shotgun (WGS) entry which is preliminary data.</text>
</comment>
<sequence length="214" mass="23558">MLPAAKKIRRDGGNNQGGLTGVSLPMASERARVSPICQTSFLPRFLCLYLDEHDIMSFTSTCMSIFTEGRPIRAGVLDSRRICSRCGPSFTLRSRSSSCFGHTTGGEVEVIEPQLLVEEMCCNCGKPVRYAEHDGKCWSVMVYPDKEPCNPPRLHTRRTGQGEAGEAFIARILCNELATSGKSSGEDQFSTNFDYLHPIGYYSDDDSSSDSDFG</sequence>
<evidence type="ECO:0000256" key="1">
    <source>
        <dbReference type="SAM" id="MobiDB-lite"/>
    </source>
</evidence>
<dbReference type="EMBL" id="JABANO010013749">
    <property type="protein sequence ID" value="KAF4739703.1"/>
    <property type="molecule type" value="Genomic_DNA"/>
</dbReference>
<accession>A0A7J6T3Q7</accession>
<protein>
    <submittedName>
        <fullName evidence="2">Uncharacterized protein</fullName>
    </submittedName>
</protein>
<dbReference type="AlphaFoldDB" id="A0A7J6T3Q7"/>
<evidence type="ECO:0000313" key="3">
    <source>
        <dbReference type="Proteomes" id="UP000553632"/>
    </source>
</evidence>
<organism evidence="2 3">
    <name type="scientific">Perkinsus olseni</name>
    <name type="common">Perkinsus atlanticus</name>
    <dbReference type="NCBI Taxonomy" id="32597"/>
    <lineage>
        <taxon>Eukaryota</taxon>
        <taxon>Sar</taxon>
        <taxon>Alveolata</taxon>
        <taxon>Perkinsozoa</taxon>
        <taxon>Perkinsea</taxon>
        <taxon>Perkinsida</taxon>
        <taxon>Perkinsidae</taxon>
        <taxon>Perkinsus</taxon>
    </lineage>
</organism>
<feature type="region of interest" description="Disordered" evidence="1">
    <location>
        <begin position="1"/>
        <end position="21"/>
    </location>
</feature>
<evidence type="ECO:0000313" key="2">
    <source>
        <dbReference type="EMBL" id="KAF4739703.1"/>
    </source>
</evidence>
<keyword evidence="3" id="KW-1185">Reference proteome</keyword>
<dbReference type="Proteomes" id="UP000553632">
    <property type="component" value="Unassembled WGS sequence"/>
</dbReference>